<evidence type="ECO:0000313" key="1">
    <source>
        <dbReference type="Proteomes" id="UP000694843"/>
    </source>
</evidence>
<dbReference type="Proteomes" id="UP000694843">
    <property type="component" value="Unplaced"/>
</dbReference>
<dbReference type="GeneID" id="108679786"/>
<proteinExistence type="predicted"/>
<organism evidence="1 2">
    <name type="scientific">Hyalella azteca</name>
    <name type="common">Amphipod</name>
    <dbReference type="NCBI Taxonomy" id="294128"/>
    <lineage>
        <taxon>Eukaryota</taxon>
        <taxon>Metazoa</taxon>
        <taxon>Ecdysozoa</taxon>
        <taxon>Arthropoda</taxon>
        <taxon>Crustacea</taxon>
        <taxon>Multicrustacea</taxon>
        <taxon>Malacostraca</taxon>
        <taxon>Eumalacostraca</taxon>
        <taxon>Peracarida</taxon>
        <taxon>Amphipoda</taxon>
        <taxon>Senticaudata</taxon>
        <taxon>Talitrida</taxon>
        <taxon>Talitroidea</taxon>
        <taxon>Hyalellidae</taxon>
        <taxon>Hyalella</taxon>
    </lineage>
</organism>
<gene>
    <name evidence="2" type="primary">LOC108679786</name>
</gene>
<protein>
    <submittedName>
        <fullName evidence="2">Uncharacterized protein LOC108679786</fullName>
    </submittedName>
</protein>
<evidence type="ECO:0000313" key="2">
    <source>
        <dbReference type="RefSeq" id="XP_018024000.1"/>
    </source>
</evidence>
<reference evidence="2" key="1">
    <citation type="submission" date="2025-08" db="UniProtKB">
        <authorList>
            <consortium name="RefSeq"/>
        </authorList>
    </citation>
    <scope>IDENTIFICATION</scope>
    <source>
        <tissue evidence="2">Whole organism</tissue>
    </source>
</reference>
<dbReference type="OrthoDB" id="365605at2759"/>
<keyword evidence="1" id="KW-1185">Reference proteome</keyword>
<dbReference type="RefSeq" id="XP_018024000.1">
    <property type="nucleotide sequence ID" value="XM_018168511.2"/>
</dbReference>
<accession>A0A8B7PDC3</accession>
<dbReference type="KEGG" id="hazt:108679786"/>
<name>A0A8B7PDC3_HYAAZ</name>
<sequence length="275" mass="29750">MNETVDKCCPSSYDCTASTRAPCTRWARTCPWTAPDLTHPGVTVCRIKCVIILTILPLTHPGVTVCRRAKIECSIVECPSLFSPPKPGCRNLFSIDECCEVDQECHPIVPPSEVVSPEANATIRPADCVSEGLHYFLGDKILFGSAPCQYCVCTKEFTGAFGPGCTKVDCGMEYRNRHYLRLGCIPLYLSASCCNVDWICPGSPQIILDADMKATGAETPSTHGKFGDLAGPVGSSLTTYDCHISCTCATPPEFTCVRYPTCEVALQAQKAGYIP</sequence>
<dbReference type="AlphaFoldDB" id="A0A8B7PDC3"/>